<keyword evidence="1" id="KW-0472">Membrane</keyword>
<gene>
    <name evidence="2" type="ORF">ACFQ1Z_09985</name>
</gene>
<feature type="transmembrane region" description="Helical" evidence="1">
    <location>
        <begin position="64"/>
        <end position="81"/>
    </location>
</feature>
<proteinExistence type="predicted"/>
<dbReference type="Pfam" id="PF19744">
    <property type="entry name" value="DUF6232"/>
    <property type="match status" value="1"/>
</dbReference>
<dbReference type="RefSeq" id="WP_379057345.1">
    <property type="nucleotide sequence ID" value="NZ_JBHTKB010000002.1"/>
</dbReference>
<dbReference type="EMBL" id="JBHTKB010000002">
    <property type="protein sequence ID" value="MFD0913875.1"/>
    <property type="molecule type" value="Genomic_DNA"/>
</dbReference>
<keyword evidence="3" id="KW-1185">Reference proteome</keyword>
<comment type="caution">
    <text evidence="2">The sequence shown here is derived from an EMBL/GenBank/DDBJ whole genome shotgun (WGS) entry which is preliminary data.</text>
</comment>
<evidence type="ECO:0000313" key="3">
    <source>
        <dbReference type="Proteomes" id="UP001597128"/>
    </source>
</evidence>
<accession>A0ABW3F9A5</accession>
<keyword evidence="1" id="KW-0812">Transmembrane</keyword>
<organism evidence="2 3">
    <name type="scientific">Methylophilus luteus</name>
    <dbReference type="NCBI Taxonomy" id="640108"/>
    <lineage>
        <taxon>Bacteria</taxon>
        <taxon>Pseudomonadati</taxon>
        <taxon>Pseudomonadota</taxon>
        <taxon>Betaproteobacteria</taxon>
        <taxon>Nitrosomonadales</taxon>
        <taxon>Methylophilaceae</taxon>
        <taxon>Methylophilus</taxon>
    </lineage>
</organism>
<feature type="transmembrane region" description="Helical" evidence="1">
    <location>
        <begin position="41"/>
        <end position="58"/>
    </location>
</feature>
<evidence type="ECO:0000256" key="1">
    <source>
        <dbReference type="SAM" id="Phobius"/>
    </source>
</evidence>
<sequence length="142" mass="15869">MNTILYFQQNGITVNSQQLIVSGKSYPIDTIQSKRFTATNTWRGFSVFAVVLGSLLMFDEGRLFVIGGVLFFVGMLTLLNAKASYFLWISTHQGESSVLKTNDKLLLYKVIEALDAALTENSSDSLNYKPTIDHELKSSFNN</sequence>
<keyword evidence="1" id="KW-1133">Transmembrane helix</keyword>
<evidence type="ECO:0000313" key="2">
    <source>
        <dbReference type="EMBL" id="MFD0913875.1"/>
    </source>
</evidence>
<reference evidence="3" key="1">
    <citation type="journal article" date="2019" name="Int. J. Syst. Evol. Microbiol.">
        <title>The Global Catalogue of Microorganisms (GCM) 10K type strain sequencing project: providing services to taxonomists for standard genome sequencing and annotation.</title>
        <authorList>
            <consortium name="The Broad Institute Genomics Platform"/>
            <consortium name="The Broad Institute Genome Sequencing Center for Infectious Disease"/>
            <person name="Wu L."/>
            <person name="Ma J."/>
        </authorList>
    </citation>
    <scope>NUCLEOTIDE SEQUENCE [LARGE SCALE GENOMIC DNA]</scope>
    <source>
        <strain evidence="3">CCUG 58412</strain>
    </source>
</reference>
<dbReference type="InterPro" id="IPR045629">
    <property type="entry name" value="DUF6232"/>
</dbReference>
<dbReference type="Proteomes" id="UP001597128">
    <property type="component" value="Unassembled WGS sequence"/>
</dbReference>
<name>A0ABW3F9A5_9PROT</name>
<protein>
    <submittedName>
        <fullName evidence="2">DUF6232 family protein</fullName>
    </submittedName>
</protein>